<dbReference type="GO" id="GO:0003724">
    <property type="term" value="F:RNA helicase activity"/>
    <property type="evidence" value="ECO:0007669"/>
    <property type="project" value="TreeGrafter"/>
</dbReference>
<evidence type="ECO:0000313" key="8">
    <source>
        <dbReference type="Proteomes" id="UP000054166"/>
    </source>
</evidence>
<dbReference type="SUPFAM" id="SSF52540">
    <property type="entry name" value="P-loop containing nucleoside triphosphate hydrolases"/>
    <property type="match status" value="1"/>
</dbReference>
<evidence type="ECO:0000313" key="7">
    <source>
        <dbReference type="EMBL" id="KIM84677.1"/>
    </source>
</evidence>
<dbReference type="PROSITE" id="PS51192">
    <property type="entry name" value="HELICASE_ATP_BIND_1"/>
    <property type="match status" value="1"/>
</dbReference>
<evidence type="ECO:0000256" key="1">
    <source>
        <dbReference type="ARBA" id="ARBA00022741"/>
    </source>
</evidence>
<dbReference type="GO" id="GO:0005524">
    <property type="term" value="F:ATP binding"/>
    <property type="evidence" value="ECO:0007669"/>
    <property type="project" value="UniProtKB-KW"/>
</dbReference>
<keyword evidence="1" id="KW-0547">Nucleotide-binding</keyword>
<dbReference type="Proteomes" id="UP000054166">
    <property type="component" value="Unassembled WGS sequence"/>
</dbReference>
<sequence length="101" mass="10963">MGGVAGSIRMRPCTDSGLTYLITLNSFIGFTRCAVVIDGAQNKVKQVALAKKPHVIVATPGRLNNHLETTEGFSLRIVKFLVFDEADQLLTLNFQPDIATS</sequence>
<proteinExistence type="predicted"/>
<organism evidence="7 8">
    <name type="scientific">Piloderma croceum (strain F 1598)</name>
    <dbReference type="NCBI Taxonomy" id="765440"/>
    <lineage>
        <taxon>Eukaryota</taxon>
        <taxon>Fungi</taxon>
        <taxon>Dikarya</taxon>
        <taxon>Basidiomycota</taxon>
        <taxon>Agaricomycotina</taxon>
        <taxon>Agaricomycetes</taxon>
        <taxon>Agaricomycetidae</taxon>
        <taxon>Atheliales</taxon>
        <taxon>Atheliaceae</taxon>
        <taxon>Piloderma</taxon>
    </lineage>
</organism>
<keyword evidence="3" id="KW-0347">Helicase</keyword>
<evidence type="ECO:0000259" key="6">
    <source>
        <dbReference type="PROSITE" id="PS51192"/>
    </source>
</evidence>
<keyword evidence="8" id="KW-1185">Reference proteome</keyword>
<dbReference type="InterPro" id="IPR050079">
    <property type="entry name" value="DEAD_box_RNA_helicase"/>
</dbReference>
<dbReference type="HOGENOM" id="CLU_2292715_0_0_1"/>
<dbReference type="GO" id="GO:0016787">
    <property type="term" value="F:hydrolase activity"/>
    <property type="evidence" value="ECO:0007669"/>
    <property type="project" value="UniProtKB-KW"/>
</dbReference>
<evidence type="ECO:0000256" key="4">
    <source>
        <dbReference type="ARBA" id="ARBA00022840"/>
    </source>
</evidence>
<dbReference type="STRING" id="765440.A0A0C3C4Y2"/>
<dbReference type="AlphaFoldDB" id="A0A0C3C4Y2"/>
<dbReference type="InParanoid" id="A0A0C3C4Y2"/>
<dbReference type="PANTHER" id="PTHR47959">
    <property type="entry name" value="ATP-DEPENDENT RNA HELICASE RHLE-RELATED"/>
    <property type="match status" value="1"/>
</dbReference>
<dbReference type="EMBL" id="KN832987">
    <property type="protein sequence ID" value="KIM84677.1"/>
    <property type="molecule type" value="Genomic_DNA"/>
</dbReference>
<name>A0A0C3C4Y2_PILCF</name>
<dbReference type="InterPro" id="IPR011545">
    <property type="entry name" value="DEAD/DEAH_box_helicase_dom"/>
</dbReference>
<dbReference type="Pfam" id="PF00270">
    <property type="entry name" value="DEAD"/>
    <property type="match status" value="1"/>
</dbReference>
<dbReference type="GO" id="GO:0005829">
    <property type="term" value="C:cytosol"/>
    <property type="evidence" value="ECO:0007669"/>
    <property type="project" value="TreeGrafter"/>
</dbReference>
<keyword evidence="4" id="KW-0067">ATP-binding</keyword>
<protein>
    <recommendedName>
        <fullName evidence="6">Helicase ATP-binding domain-containing protein</fullName>
    </recommendedName>
</protein>
<keyword evidence="5" id="KW-0694">RNA-binding</keyword>
<evidence type="ECO:0000256" key="2">
    <source>
        <dbReference type="ARBA" id="ARBA00022801"/>
    </source>
</evidence>
<reference evidence="7 8" key="1">
    <citation type="submission" date="2014-04" db="EMBL/GenBank/DDBJ databases">
        <authorList>
            <consortium name="DOE Joint Genome Institute"/>
            <person name="Kuo A."/>
            <person name="Tarkka M."/>
            <person name="Buscot F."/>
            <person name="Kohler A."/>
            <person name="Nagy L.G."/>
            <person name="Floudas D."/>
            <person name="Copeland A."/>
            <person name="Barry K.W."/>
            <person name="Cichocki N."/>
            <person name="Veneault-Fourrey C."/>
            <person name="LaButti K."/>
            <person name="Lindquist E.A."/>
            <person name="Lipzen A."/>
            <person name="Lundell T."/>
            <person name="Morin E."/>
            <person name="Murat C."/>
            <person name="Sun H."/>
            <person name="Tunlid A."/>
            <person name="Henrissat B."/>
            <person name="Grigoriev I.V."/>
            <person name="Hibbett D.S."/>
            <person name="Martin F."/>
            <person name="Nordberg H.P."/>
            <person name="Cantor M.N."/>
            <person name="Hua S.X."/>
        </authorList>
    </citation>
    <scope>NUCLEOTIDE SEQUENCE [LARGE SCALE GENOMIC DNA]</scope>
    <source>
        <strain evidence="7 8">F 1598</strain>
    </source>
</reference>
<dbReference type="InterPro" id="IPR027417">
    <property type="entry name" value="P-loop_NTPase"/>
</dbReference>
<gene>
    <name evidence="7" type="ORF">PILCRDRAFT_392721</name>
</gene>
<evidence type="ECO:0000256" key="5">
    <source>
        <dbReference type="ARBA" id="ARBA00022884"/>
    </source>
</evidence>
<reference evidence="8" key="2">
    <citation type="submission" date="2015-01" db="EMBL/GenBank/DDBJ databases">
        <title>Evolutionary Origins and Diversification of the Mycorrhizal Mutualists.</title>
        <authorList>
            <consortium name="DOE Joint Genome Institute"/>
            <consortium name="Mycorrhizal Genomics Consortium"/>
            <person name="Kohler A."/>
            <person name="Kuo A."/>
            <person name="Nagy L.G."/>
            <person name="Floudas D."/>
            <person name="Copeland A."/>
            <person name="Barry K.W."/>
            <person name="Cichocki N."/>
            <person name="Veneault-Fourrey C."/>
            <person name="LaButti K."/>
            <person name="Lindquist E.A."/>
            <person name="Lipzen A."/>
            <person name="Lundell T."/>
            <person name="Morin E."/>
            <person name="Murat C."/>
            <person name="Riley R."/>
            <person name="Ohm R."/>
            <person name="Sun H."/>
            <person name="Tunlid A."/>
            <person name="Henrissat B."/>
            <person name="Grigoriev I.V."/>
            <person name="Hibbett D.S."/>
            <person name="Martin F."/>
        </authorList>
    </citation>
    <scope>NUCLEOTIDE SEQUENCE [LARGE SCALE GENOMIC DNA]</scope>
    <source>
        <strain evidence="8">F 1598</strain>
    </source>
</reference>
<dbReference type="GO" id="GO:0003723">
    <property type="term" value="F:RNA binding"/>
    <property type="evidence" value="ECO:0007669"/>
    <property type="project" value="UniProtKB-KW"/>
</dbReference>
<dbReference type="OrthoDB" id="10261904at2759"/>
<accession>A0A0C3C4Y2</accession>
<dbReference type="InterPro" id="IPR014001">
    <property type="entry name" value="Helicase_ATP-bd"/>
</dbReference>
<dbReference type="Gene3D" id="3.40.50.300">
    <property type="entry name" value="P-loop containing nucleotide triphosphate hydrolases"/>
    <property type="match status" value="1"/>
</dbReference>
<evidence type="ECO:0000256" key="3">
    <source>
        <dbReference type="ARBA" id="ARBA00022806"/>
    </source>
</evidence>
<dbReference type="PANTHER" id="PTHR47959:SF24">
    <property type="entry name" value="ATP-DEPENDENT RNA HELICASE"/>
    <property type="match status" value="1"/>
</dbReference>
<keyword evidence="2" id="KW-0378">Hydrolase</keyword>
<feature type="domain" description="Helicase ATP-binding" evidence="6">
    <location>
        <begin position="49"/>
        <end position="101"/>
    </location>
</feature>